<proteinExistence type="predicted"/>
<dbReference type="KEGG" id="otm:OSB_01740"/>
<dbReference type="PANTHER" id="PTHR37816">
    <property type="entry name" value="YALI0E33011P"/>
    <property type="match status" value="1"/>
</dbReference>
<protein>
    <submittedName>
        <fullName evidence="1">Uncharacterized protein</fullName>
    </submittedName>
</protein>
<keyword evidence="2" id="KW-1185">Reference proteome</keyword>
<dbReference type="SUPFAM" id="SSF52540">
    <property type="entry name" value="P-loop containing nucleoside triphosphate hydrolases"/>
    <property type="match status" value="1"/>
</dbReference>
<evidence type="ECO:0000313" key="1">
    <source>
        <dbReference type="EMBL" id="AKS44743.1"/>
    </source>
</evidence>
<dbReference type="NCBIfam" id="NF004861">
    <property type="entry name" value="PRK06217.1"/>
    <property type="match status" value="1"/>
</dbReference>
<dbReference type="OrthoDB" id="5508973at2"/>
<dbReference type="AlphaFoldDB" id="A0A0K0Y1C9"/>
<dbReference type="Proteomes" id="UP000067444">
    <property type="component" value="Chromosome"/>
</dbReference>
<organism evidence="1 2">
    <name type="scientific">Octadecabacter temperatus</name>
    <dbReference type="NCBI Taxonomy" id="1458307"/>
    <lineage>
        <taxon>Bacteria</taxon>
        <taxon>Pseudomonadati</taxon>
        <taxon>Pseudomonadota</taxon>
        <taxon>Alphaproteobacteria</taxon>
        <taxon>Rhodobacterales</taxon>
        <taxon>Roseobacteraceae</taxon>
        <taxon>Octadecabacter</taxon>
    </lineage>
</organism>
<dbReference type="InterPro" id="IPR027417">
    <property type="entry name" value="P-loop_NTPase"/>
</dbReference>
<accession>A0A0K0Y1C9</accession>
<dbReference type="RefSeq" id="WP_049833198.1">
    <property type="nucleotide sequence ID" value="NZ_CP012160.1"/>
</dbReference>
<evidence type="ECO:0000313" key="2">
    <source>
        <dbReference type="Proteomes" id="UP000067444"/>
    </source>
</evidence>
<gene>
    <name evidence="1" type="ORF">OSB_01740</name>
</gene>
<sequence length="181" mass="20164">MTSRIHITGGSGSGTTTLGAHLAQALDASHMDADDFFWVPSDPPYCERRPVAERLSLVEKLFLGRDKWVLSGSVMGWGDPLITHFDLVVRLEIPAADRLARLREREAFAHGERIHEGGDMAETSRAFMDWAAQYDDPAFTGRSRARHVEWCNRLPCPVLTLDSTSAIEDLVLDCIEALKTK</sequence>
<dbReference type="EMBL" id="CP012160">
    <property type="protein sequence ID" value="AKS44743.1"/>
    <property type="molecule type" value="Genomic_DNA"/>
</dbReference>
<reference evidence="1 2" key="1">
    <citation type="journal article" date="2015" name="Genome Announc.">
        <title>Closed Genome Sequence of Octadecabacter temperatus SB1, the First Mesophilic Species of the Genus Octadecabacter.</title>
        <authorList>
            <person name="Voget S."/>
            <person name="Billerbeck S."/>
            <person name="Simon M."/>
            <person name="Daniel R."/>
        </authorList>
    </citation>
    <scope>NUCLEOTIDE SEQUENCE [LARGE SCALE GENOMIC DNA]</scope>
    <source>
        <strain evidence="1 2">SB1</strain>
    </source>
</reference>
<name>A0A0K0Y1C9_9RHOB</name>
<dbReference type="InterPro" id="IPR052922">
    <property type="entry name" value="Cytidylate_Kinase-2"/>
</dbReference>
<dbReference type="STRING" id="1458307.OSB_01740"/>
<dbReference type="Gene3D" id="3.40.50.300">
    <property type="entry name" value="P-loop containing nucleotide triphosphate hydrolases"/>
    <property type="match status" value="1"/>
</dbReference>
<dbReference type="PANTHER" id="PTHR37816:SF2">
    <property type="entry name" value="DNA TOPOLOGY MODULATION PROTEIN FLAR-RELATED PROTEIN"/>
    <property type="match status" value="1"/>
</dbReference>